<evidence type="ECO:0000313" key="2">
    <source>
        <dbReference type="Proteomes" id="UP000479710"/>
    </source>
</evidence>
<keyword evidence="2" id="KW-1185">Reference proteome</keyword>
<comment type="caution">
    <text evidence="1">The sequence shown here is derived from an EMBL/GenBank/DDBJ whole genome shotgun (WGS) entry which is preliminary data.</text>
</comment>
<organism evidence="1 2">
    <name type="scientific">Oryza meyeriana var. granulata</name>
    <dbReference type="NCBI Taxonomy" id="110450"/>
    <lineage>
        <taxon>Eukaryota</taxon>
        <taxon>Viridiplantae</taxon>
        <taxon>Streptophyta</taxon>
        <taxon>Embryophyta</taxon>
        <taxon>Tracheophyta</taxon>
        <taxon>Spermatophyta</taxon>
        <taxon>Magnoliopsida</taxon>
        <taxon>Liliopsida</taxon>
        <taxon>Poales</taxon>
        <taxon>Poaceae</taxon>
        <taxon>BOP clade</taxon>
        <taxon>Oryzoideae</taxon>
        <taxon>Oryzeae</taxon>
        <taxon>Oryzinae</taxon>
        <taxon>Oryza</taxon>
        <taxon>Oryza meyeriana</taxon>
    </lineage>
</organism>
<reference evidence="1 2" key="1">
    <citation type="submission" date="2019-11" db="EMBL/GenBank/DDBJ databases">
        <title>Whole genome sequence of Oryza granulata.</title>
        <authorList>
            <person name="Li W."/>
        </authorList>
    </citation>
    <scope>NUCLEOTIDE SEQUENCE [LARGE SCALE GENOMIC DNA]</scope>
    <source>
        <strain evidence="2">cv. Menghai</strain>
        <tissue evidence="1">Leaf</tissue>
    </source>
</reference>
<dbReference type="Proteomes" id="UP000479710">
    <property type="component" value="Unassembled WGS sequence"/>
</dbReference>
<dbReference type="OrthoDB" id="585006at2759"/>
<sequence>MREAMAISCVHVICSTNSAVHISLSRGATPLSRGSKVRRVAGRRSHEDQIDITATKYELELSLRDKDKKISLSRGATPLKRGSKVP</sequence>
<proteinExistence type="predicted"/>
<dbReference type="EMBL" id="SPHZ02000007">
    <property type="protein sequence ID" value="KAF0907754.1"/>
    <property type="molecule type" value="Genomic_DNA"/>
</dbReference>
<gene>
    <name evidence="1" type="ORF">E2562_020496</name>
</gene>
<evidence type="ECO:0000313" key="1">
    <source>
        <dbReference type="EMBL" id="KAF0907754.1"/>
    </source>
</evidence>
<accession>A0A6G1D6G5</accession>
<name>A0A6G1D6G5_9ORYZ</name>
<protein>
    <submittedName>
        <fullName evidence="1">Uncharacterized protein</fullName>
    </submittedName>
</protein>
<dbReference type="AlphaFoldDB" id="A0A6G1D6G5"/>